<dbReference type="AlphaFoldDB" id="A0A9J6ELD7"/>
<dbReference type="InterPro" id="IPR026283">
    <property type="entry name" value="B-gal_1-like"/>
</dbReference>
<evidence type="ECO:0000259" key="11">
    <source>
        <dbReference type="Pfam" id="PF21317"/>
    </source>
</evidence>
<dbReference type="InterPro" id="IPR001944">
    <property type="entry name" value="Glycoside_Hdrlase_35"/>
</dbReference>
<evidence type="ECO:0000256" key="5">
    <source>
        <dbReference type="ARBA" id="ARBA00023295"/>
    </source>
</evidence>
<evidence type="ECO:0000256" key="7">
    <source>
        <dbReference type="RuleBase" id="RU000675"/>
    </source>
</evidence>
<feature type="domain" description="Glycoside hydrolase 35 catalytic" evidence="10">
    <location>
        <begin position="34"/>
        <end position="352"/>
    </location>
</feature>
<evidence type="ECO:0000259" key="12">
    <source>
        <dbReference type="Pfam" id="PF21467"/>
    </source>
</evidence>
<evidence type="ECO:0000256" key="9">
    <source>
        <dbReference type="SAM" id="SignalP"/>
    </source>
</evidence>
<sequence length="644" mass="74050">MEGMDVWSLTAILVILATPASCDRSFYIDYDKHTFVKDGQPFRLVGGSMHYFRVPRPYWDDRLYKLLMGGLNAVDFYIDWSGHEPEPEQYNFIDNYDVVAYLEAIKKADLLAVIRPGPFICGEVENGGYPYWLLRKHPNIRYRSTQKEYVDEVTKWFNKLLPMLVPYLYKNGGPIIMFQVENEYGHLDNGCDPKYMEFMLTLQEKGLGKDVVMFRTNFPYEQRFYCDKVRDILVAGNCDPKCNMSIFNTIRKVQVKPGGPLLVAEYYTGWMNFWGWDNNPAYPPAVIDTFKKMMDEGANIIIYMYHGGTSFGFKAATSSDAPLVTSYDYDAPIGEDGDPKDYYYSLRDVIGKYLPLKQGDAPKGSPKLKLDVVYMTHVMTLAEVMDHFRWKGWLRRTSSKYPVTFEQLGQDYGFLVYSTEVRMDINGSQLLTVHALRDMAQLFVRDERHMMRCFPTSRLHPVTNATVKLTKGEKISIFVENMGREDFGQKNLDPKGMQNVTVNGVNLTDWTIEAVPVTRNRDVTELMRLLESRGKGDVDGKKTPRFFHGTFKLREGQKPLDTFLDPGNYTKGIAFINGINLGRYWPAAGPQIRLYVPGVFLRPHPEENKLIMFEVEGLWSDKGERGVRFDDKPYLTADTGSPHP</sequence>
<evidence type="ECO:0000256" key="6">
    <source>
        <dbReference type="PIRSR" id="PIRSR006336-1"/>
    </source>
</evidence>
<evidence type="ECO:0000256" key="3">
    <source>
        <dbReference type="ARBA" id="ARBA00022801"/>
    </source>
</evidence>
<evidence type="ECO:0000256" key="1">
    <source>
        <dbReference type="ARBA" id="ARBA00009809"/>
    </source>
</evidence>
<gene>
    <name evidence="13" type="ORF">HPB51_004540</name>
</gene>
<comment type="similarity">
    <text evidence="1 8">Belongs to the glycosyl hydrolase 35 family.</text>
</comment>
<dbReference type="InterPro" id="IPR019801">
    <property type="entry name" value="Glyco_hydro_35_CS"/>
</dbReference>
<name>A0A9J6ELD7_RHIMP</name>
<dbReference type="Gene3D" id="3.20.20.80">
    <property type="entry name" value="Glycosidases"/>
    <property type="match status" value="1"/>
</dbReference>
<dbReference type="SUPFAM" id="SSF51445">
    <property type="entry name" value="(Trans)glycosidases"/>
    <property type="match status" value="1"/>
</dbReference>
<keyword evidence="2 9" id="KW-0732">Signal</keyword>
<reference evidence="13" key="2">
    <citation type="submission" date="2021-09" db="EMBL/GenBank/DDBJ databases">
        <authorList>
            <person name="Jia N."/>
            <person name="Wang J."/>
            <person name="Shi W."/>
            <person name="Du L."/>
            <person name="Sun Y."/>
            <person name="Zhan W."/>
            <person name="Jiang J."/>
            <person name="Wang Q."/>
            <person name="Zhang B."/>
            <person name="Ji P."/>
            <person name="Sakyi L.B."/>
            <person name="Cui X."/>
            <person name="Yuan T."/>
            <person name="Jiang B."/>
            <person name="Yang W."/>
            <person name="Lam T.T.-Y."/>
            <person name="Chang Q."/>
            <person name="Ding S."/>
            <person name="Wang X."/>
            <person name="Zhu J."/>
            <person name="Ruan X."/>
            <person name="Zhao L."/>
            <person name="Wei J."/>
            <person name="Que T."/>
            <person name="Du C."/>
            <person name="Cheng J."/>
            <person name="Dai P."/>
            <person name="Han X."/>
            <person name="Huang E."/>
            <person name="Gao Y."/>
            <person name="Liu J."/>
            <person name="Shao H."/>
            <person name="Ye R."/>
            <person name="Li L."/>
            <person name="Wei W."/>
            <person name="Wang X."/>
            <person name="Wang C."/>
            <person name="Huo Q."/>
            <person name="Li W."/>
            <person name="Guo W."/>
            <person name="Chen H."/>
            <person name="Chen S."/>
            <person name="Zhou L."/>
            <person name="Zhou L."/>
            <person name="Ni X."/>
            <person name="Tian J."/>
            <person name="Zhou Y."/>
            <person name="Sheng Y."/>
            <person name="Liu T."/>
            <person name="Pan Y."/>
            <person name="Xia L."/>
            <person name="Li J."/>
            <person name="Zhao F."/>
            <person name="Cao W."/>
        </authorList>
    </citation>
    <scope>NUCLEOTIDE SEQUENCE</scope>
    <source>
        <strain evidence="13">Rmic-2018</strain>
        <tissue evidence="13">Larvae</tissue>
    </source>
</reference>
<dbReference type="VEuPathDB" id="VectorBase:LOC119181852"/>
<keyword evidence="14" id="KW-1185">Reference proteome</keyword>
<dbReference type="InterPro" id="IPR017853">
    <property type="entry name" value="GH"/>
</dbReference>
<dbReference type="InterPro" id="IPR048913">
    <property type="entry name" value="BetaGal_gal-bd"/>
</dbReference>
<accession>A0A9J6ELD7</accession>
<dbReference type="InterPro" id="IPR048912">
    <property type="entry name" value="BetaGal1-like_ABD1"/>
</dbReference>
<reference evidence="13" key="1">
    <citation type="journal article" date="2020" name="Cell">
        <title>Large-Scale Comparative Analyses of Tick Genomes Elucidate Their Genetic Diversity and Vector Capacities.</title>
        <authorList>
            <consortium name="Tick Genome and Microbiome Consortium (TIGMIC)"/>
            <person name="Jia N."/>
            <person name="Wang J."/>
            <person name="Shi W."/>
            <person name="Du L."/>
            <person name="Sun Y."/>
            <person name="Zhan W."/>
            <person name="Jiang J.F."/>
            <person name="Wang Q."/>
            <person name="Zhang B."/>
            <person name="Ji P."/>
            <person name="Bell-Sakyi L."/>
            <person name="Cui X.M."/>
            <person name="Yuan T.T."/>
            <person name="Jiang B.G."/>
            <person name="Yang W.F."/>
            <person name="Lam T.T."/>
            <person name="Chang Q.C."/>
            <person name="Ding S.J."/>
            <person name="Wang X.J."/>
            <person name="Zhu J.G."/>
            <person name="Ruan X.D."/>
            <person name="Zhao L."/>
            <person name="Wei J.T."/>
            <person name="Ye R.Z."/>
            <person name="Que T.C."/>
            <person name="Du C.H."/>
            <person name="Zhou Y.H."/>
            <person name="Cheng J.X."/>
            <person name="Dai P.F."/>
            <person name="Guo W.B."/>
            <person name="Han X.H."/>
            <person name="Huang E.J."/>
            <person name="Li L.F."/>
            <person name="Wei W."/>
            <person name="Gao Y.C."/>
            <person name="Liu J.Z."/>
            <person name="Shao H.Z."/>
            <person name="Wang X."/>
            <person name="Wang C.C."/>
            <person name="Yang T.C."/>
            <person name="Huo Q.B."/>
            <person name="Li W."/>
            <person name="Chen H.Y."/>
            <person name="Chen S.E."/>
            <person name="Zhou L.G."/>
            <person name="Ni X.B."/>
            <person name="Tian J.H."/>
            <person name="Sheng Y."/>
            <person name="Liu T."/>
            <person name="Pan Y.S."/>
            <person name="Xia L.Y."/>
            <person name="Li J."/>
            <person name="Zhao F."/>
            <person name="Cao W.C."/>
        </authorList>
    </citation>
    <scope>NUCLEOTIDE SEQUENCE</scope>
    <source>
        <strain evidence="13">Rmic-2018</strain>
    </source>
</reference>
<dbReference type="InterPro" id="IPR031330">
    <property type="entry name" value="Gly_Hdrlase_35_cat"/>
</dbReference>
<evidence type="ECO:0000313" key="13">
    <source>
        <dbReference type="EMBL" id="KAH8035299.1"/>
    </source>
</evidence>
<dbReference type="GO" id="GO:0005975">
    <property type="term" value="P:carbohydrate metabolic process"/>
    <property type="evidence" value="ECO:0007669"/>
    <property type="project" value="InterPro"/>
</dbReference>
<organism evidence="13 14">
    <name type="scientific">Rhipicephalus microplus</name>
    <name type="common">Cattle tick</name>
    <name type="synonym">Boophilus microplus</name>
    <dbReference type="NCBI Taxonomy" id="6941"/>
    <lineage>
        <taxon>Eukaryota</taxon>
        <taxon>Metazoa</taxon>
        <taxon>Ecdysozoa</taxon>
        <taxon>Arthropoda</taxon>
        <taxon>Chelicerata</taxon>
        <taxon>Arachnida</taxon>
        <taxon>Acari</taxon>
        <taxon>Parasitiformes</taxon>
        <taxon>Ixodida</taxon>
        <taxon>Ixodoidea</taxon>
        <taxon>Ixodidae</taxon>
        <taxon>Rhipicephalinae</taxon>
        <taxon>Rhipicephalus</taxon>
        <taxon>Boophilus</taxon>
    </lineage>
</organism>
<proteinExistence type="inferred from homology"/>
<feature type="active site" description="Proton donor" evidence="6">
    <location>
        <position position="183"/>
    </location>
</feature>
<evidence type="ECO:0000256" key="4">
    <source>
        <dbReference type="ARBA" id="ARBA00023180"/>
    </source>
</evidence>
<dbReference type="SUPFAM" id="SSF49785">
    <property type="entry name" value="Galactose-binding domain-like"/>
    <property type="match status" value="1"/>
</dbReference>
<dbReference type="EMBL" id="JABSTU010000003">
    <property type="protein sequence ID" value="KAH8035299.1"/>
    <property type="molecule type" value="Genomic_DNA"/>
</dbReference>
<feature type="chain" id="PRO_5039910264" description="Beta-galactosidase" evidence="9">
    <location>
        <begin position="23"/>
        <end position="644"/>
    </location>
</feature>
<dbReference type="EC" id="3.2.1.23" evidence="7"/>
<dbReference type="FunFam" id="3.20.20.80:FF:000017">
    <property type="entry name" value="Beta-galactosidase"/>
    <property type="match status" value="1"/>
</dbReference>
<feature type="domain" description="Beta-galactosidase 1-like first all-beta" evidence="11">
    <location>
        <begin position="402"/>
        <end position="514"/>
    </location>
</feature>
<dbReference type="InterPro" id="IPR008979">
    <property type="entry name" value="Galactose-bd-like_sf"/>
</dbReference>
<dbReference type="OrthoDB" id="1657402at2759"/>
<dbReference type="OMA" id="HYRTMEK"/>
<dbReference type="GO" id="GO:0004565">
    <property type="term" value="F:beta-galactosidase activity"/>
    <property type="evidence" value="ECO:0007669"/>
    <property type="project" value="UniProtKB-EC"/>
</dbReference>
<protein>
    <recommendedName>
        <fullName evidence="7">Beta-galactosidase</fullName>
        <ecNumber evidence="7">3.2.1.23</ecNumber>
    </recommendedName>
</protein>
<feature type="signal peptide" evidence="9">
    <location>
        <begin position="1"/>
        <end position="22"/>
    </location>
</feature>
<evidence type="ECO:0000313" key="14">
    <source>
        <dbReference type="Proteomes" id="UP000821866"/>
    </source>
</evidence>
<feature type="active site" description="Nucleophile" evidence="6">
    <location>
        <position position="265"/>
    </location>
</feature>
<dbReference type="Gene3D" id="2.60.120.260">
    <property type="entry name" value="Galactose-binding domain-like"/>
    <property type="match status" value="2"/>
</dbReference>
<dbReference type="PRINTS" id="PR00742">
    <property type="entry name" value="GLHYDRLASE35"/>
</dbReference>
<dbReference type="Proteomes" id="UP000821866">
    <property type="component" value="Chromosome 11"/>
</dbReference>
<evidence type="ECO:0000259" key="10">
    <source>
        <dbReference type="Pfam" id="PF01301"/>
    </source>
</evidence>
<feature type="domain" description="Beta-galactosidase galactose-binding" evidence="12">
    <location>
        <begin position="544"/>
        <end position="603"/>
    </location>
</feature>
<dbReference type="Pfam" id="PF01301">
    <property type="entry name" value="Glyco_hydro_35"/>
    <property type="match status" value="1"/>
</dbReference>
<dbReference type="Pfam" id="PF21467">
    <property type="entry name" value="BetaGal_gal-bd"/>
    <property type="match status" value="1"/>
</dbReference>
<keyword evidence="3 7" id="KW-0378">Hydrolase</keyword>
<dbReference type="PANTHER" id="PTHR23421">
    <property type="entry name" value="BETA-GALACTOSIDASE RELATED"/>
    <property type="match status" value="1"/>
</dbReference>
<comment type="caution">
    <text evidence="13">The sequence shown here is derived from an EMBL/GenBank/DDBJ whole genome shotgun (WGS) entry which is preliminary data.</text>
</comment>
<comment type="catalytic activity">
    <reaction evidence="7">
        <text>Hydrolysis of terminal non-reducing beta-D-galactose residues in beta-D-galactosides.</text>
        <dbReference type="EC" id="3.2.1.23"/>
    </reaction>
</comment>
<evidence type="ECO:0000256" key="2">
    <source>
        <dbReference type="ARBA" id="ARBA00022729"/>
    </source>
</evidence>
<dbReference type="Pfam" id="PF21317">
    <property type="entry name" value="BetaGal_ABD_1"/>
    <property type="match status" value="1"/>
</dbReference>
<keyword evidence="5 7" id="KW-0326">Glycosidase</keyword>
<dbReference type="PIRSF" id="PIRSF006336">
    <property type="entry name" value="B-gal"/>
    <property type="match status" value="1"/>
</dbReference>
<keyword evidence="4" id="KW-0325">Glycoprotein</keyword>
<evidence type="ECO:0000256" key="8">
    <source>
        <dbReference type="RuleBase" id="RU003679"/>
    </source>
</evidence>
<dbReference type="PROSITE" id="PS01182">
    <property type="entry name" value="GLYCOSYL_HYDROL_F35"/>
    <property type="match status" value="1"/>
</dbReference>